<proteinExistence type="predicted"/>
<evidence type="ECO:0000313" key="8">
    <source>
        <dbReference type="EMBL" id="MBE1160820.1"/>
    </source>
</evidence>
<evidence type="ECO:0000256" key="1">
    <source>
        <dbReference type="ARBA" id="ARBA00004651"/>
    </source>
</evidence>
<accession>A0ABR9G9V9</accession>
<dbReference type="Proteomes" id="UP000651010">
    <property type="component" value="Unassembled WGS sequence"/>
</dbReference>
<evidence type="ECO:0000313" key="9">
    <source>
        <dbReference type="Proteomes" id="UP000651010"/>
    </source>
</evidence>
<reference evidence="8 9" key="1">
    <citation type="submission" date="2020-09" db="EMBL/GenBank/DDBJ databases">
        <title>Dyella sp. 7MK23 isolated from forest soil.</title>
        <authorList>
            <person name="Fu J."/>
        </authorList>
    </citation>
    <scope>NUCLEOTIDE SEQUENCE [LARGE SCALE GENOMIC DNA]</scope>
    <source>
        <strain evidence="8 9">7MK23</strain>
    </source>
</reference>
<protein>
    <submittedName>
        <fullName evidence="8">Type II secretion system F family protein</fullName>
    </submittedName>
</protein>
<feature type="transmembrane region" description="Helical" evidence="6">
    <location>
        <begin position="81"/>
        <end position="100"/>
    </location>
</feature>
<gene>
    <name evidence="8" type="ORF">IGX34_10500</name>
</gene>
<evidence type="ECO:0000256" key="2">
    <source>
        <dbReference type="ARBA" id="ARBA00022475"/>
    </source>
</evidence>
<keyword evidence="3 6" id="KW-0812">Transmembrane</keyword>
<comment type="subcellular location">
    <subcellularLocation>
        <location evidence="1">Cell membrane</location>
        <topology evidence="1">Multi-pass membrane protein</topology>
    </subcellularLocation>
</comment>
<keyword evidence="2" id="KW-1003">Cell membrane</keyword>
<name>A0ABR9G9V9_9GAMM</name>
<feature type="domain" description="Type II secretion system protein GspF" evidence="7">
    <location>
        <begin position="141"/>
        <end position="266"/>
    </location>
</feature>
<evidence type="ECO:0000256" key="6">
    <source>
        <dbReference type="SAM" id="Phobius"/>
    </source>
</evidence>
<evidence type="ECO:0000256" key="4">
    <source>
        <dbReference type="ARBA" id="ARBA00022989"/>
    </source>
</evidence>
<organism evidence="8 9">
    <name type="scientific">Dyella acidiphila</name>
    <dbReference type="NCBI Taxonomy" id="2775866"/>
    <lineage>
        <taxon>Bacteria</taxon>
        <taxon>Pseudomonadati</taxon>
        <taxon>Pseudomonadota</taxon>
        <taxon>Gammaproteobacteria</taxon>
        <taxon>Lysobacterales</taxon>
        <taxon>Rhodanobacteraceae</taxon>
        <taxon>Dyella</taxon>
    </lineage>
</organism>
<feature type="transmembrane region" description="Helical" evidence="6">
    <location>
        <begin position="6"/>
        <end position="23"/>
    </location>
</feature>
<keyword evidence="9" id="KW-1185">Reference proteome</keyword>
<dbReference type="EMBL" id="JACZZA010000005">
    <property type="protein sequence ID" value="MBE1160820.1"/>
    <property type="molecule type" value="Genomic_DNA"/>
</dbReference>
<feature type="transmembrane region" description="Helical" evidence="6">
    <location>
        <begin position="106"/>
        <end position="123"/>
    </location>
</feature>
<feature type="transmembrane region" description="Helical" evidence="6">
    <location>
        <begin position="250"/>
        <end position="274"/>
    </location>
</feature>
<sequence>MIQALALISIALLLLAGAIELWWGTAARRQTRRSIAHMEQSLLVQAQTPHPVPAAQPAQAQAKGEPRTDALLLRAGLPTGWRVPVLLALVGLAIALAGWWRVGSVWITPLLLGVYAVGVWLWLRSRMEKLQKQFIRQLPDFLDGIVRMSHIGNSLPMAFQATLLSVQPPLRVVLDRAMQSVRTGLDLDRALQVASRPYRVEELELLHVVLGTGMRMGGRADLILQRMSDFMRDLSQARQELRAITSETRLSAWVIGLLPVGTAVFLTMTNPAFFTPMFSEPLGHKILLIALGLEMLGAGLLYRLARSL</sequence>
<dbReference type="PANTHER" id="PTHR35007">
    <property type="entry name" value="INTEGRAL MEMBRANE PROTEIN-RELATED"/>
    <property type="match status" value="1"/>
</dbReference>
<keyword evidence="4 6" id="KW-1133">Transmembrane helix</keyword>
<evidence type="ECO:0000256" key="3">
    <source>
        <dbReference type="ARBA" id="ARBA00022692"/>
    </source>
</evidence>
<dbReference type="RefSeq" id="WP_192555670.1">
    <property type="nucleotide sequence ID" value="NZ_JACZZA010000005.1"/>
</dbReference>
<keyword evidence="5 6" id="KW-0472">Membrane</keyword>
<evidence type="ECO:0000256" key="5">
    <source>
        <dbReference type="ARBA" id="ARBA00023136"/>
    </source>
</evidence>
<dbReference type="InterPro" id="IPR018076">
    <property type="entry name" value="T2SS_GspF_dom"/>
</dbReference>
<evidence type="ECO:0000259" key="7">
    <source>
        <dbReference type="Pfam" id="PF00482"/>
    </source>
</evidence>
<feature type="transmembrane region" description="Helical" evidence="6">
    <location>
        <begin position="286"/>
        <end position="305"/>
    </location>
</feature>
<dbReference type="Pfam" id="PF00482">
    <property type="entry name" value="T2SSF"/>
    <property type="match status" value="1"/>
</dbReference>
<dbReference type="PANTHER" id="PTHR35007:SF1">
    <property type="entry name" value="PILUS ASSEMBLY PROTEIN"/>
    <property type="match status" value="1"/>
</dbReference>
<comment type="caution">
    <text evidence="8">The sequence shown here is derived from an EMBL/GenBank/DDBJ whole genome shotgun (WGS) entry which is preliminary data.</text>
</comment>